<keyword evidence="5" id="KW-1185">Reference proteome</keyword>
<organism evidence="4 5">
    <name type="scientific">Amphiprion ocellaris</name>
    <name type="common">Clown anemonefish</name>
    <dbReference type="NCBI Taxonomy" id="80972"/>
    <lineage>
        <taxon>Eukaryota</taxon>
        <taxon>Metazoa</taxon>
        <taxon>Chordata</taxon>
        <taxon>Craniata</taxon>
        <taxon>Vertebrata</taxon>
        <taxon>Euteleostomi</taxon>
        <taxon>Actinopterygii</taxon>
        <taxon>Neopterygii</taxon>
        <taxon>Teleostei</taxon>
        <taxon>Neoteleostei</taxon>
        <taxon>Acanthomorphata</taxon>
        <taxon>Ovalentaria</taxon>
        <taxon>Pomacentridae</taxon>
        <taxon>Amphiprion</taxon>
    </lineage>
</organism>
<dbReference type="STRING" id="80972.ENSAOCP00000015020"/>
<reference evidence="4" key="2">
    <citation type="submission" date="2025-08" db="UniProtKB">
        <authorList>
            <consortium name="Ensembl"/>
        </authorList>
    </citation>
    <scope>IDENTIFICATION</scope>
</reference>
<proteinExistence type="predicted"/>
<dbReference type="SUPFAM" id="SSF48726">
    <property type="entry name" value="Immunoglobulin"/>
    <property type="match status" value="1"/>
</dbReference>
<feature type="domain" description="Immunoglobulin" evidence="3">
    <location>
        <begin position="22"/>
        <end position="117"/>
    </location>
</feature>
<name>A0A3Q1BL72_AMPOC</name>
<accession>A0A3Q1BL72</accession>
<dbReference type="AlphaFoldDB" id="A0A3Q1BL72"/>
<dbReference type="Ensembl" id="ENSAOCT00000023536.2">
    <property type="protein sequence ID" value="ENSAOCP00000015020.2"/>
    <property type="gene ID" value="ENSAOCG00000019749.2"/>
</dbReference>
<dbReference type="InterPro" id="IPR003599">
    <property type="entry name" value="Ig_sub"/>
</dbReference>
<reference evidence="4" key="3">
    <citation type="submission" date="2025-09" db="UniProtKB">
        <authorList>
            <consortium name="Ensembl"/>
        </authorList>
    </citation>
    <scope>IDENTIFICATION</scope>
</reference>
<sequence length="300" mass="33944">MQTVFYSLLMLAMVCFTDEQIFETKTVRIGDDVNMSCPRRASGSLFWIKFGSGNFPEILRKTFRSEFSHQLNRVKTEPGTLVLYISKAKLSHSALYYCVKILQQNITFLKGTNLRVEGSSVSTVPPSDPVPPGDSVTLQCSILHDSEKKTCPDEDSMFCCAESHQSHPSLIYTQDNRRDENEGISTKKCFYSYFKNISSSDARTCRCAAVTCVEIFLGNKSSEVNSQADTLDSMKINMALYLLCAALALSLLVIAFLIYSVKKLKRESHAYCDGKQSHSYINVSISRWQNWIYIHIVFLF</sequence>
<dbReference type="OMA" id="FCCAESH"/>
<dbReference type="InterPro" id="IPR013106">
    <property type="entry name" value="Ig_V-set"/>
</dbReference>
<evidence type="ECO:0000256" key="1">
    <source>
        <dbReference type="SAM" id="Phobius"/>
    </source>
</evidence>
<keyword evidence="1" id="KW-1133">Transmembrane helix</keyword>
<reference evidence="4 5" key="1">
    <citation type="submission" date="2022-01" db="EMBL/GenBank/DDBJ databases">
        <title>A chromosome-scale genome assembly of the false clownfish, Amphiprion ocellaris.</title>
        <authorList>
            <person name="Ryu T."/>
        </authorList>
    </citation>
    <scope>NUCLEOTIDE SEQUENCE [LARGE SCALE GENOMIC DNA]</scope>
</reference>
<evidence type="ECO:0000313" key="5">
    <source>
        <dbReference type="Proteomes" id="UP001501940"/>
    </source>
</evidence>
<evidence type="ECO:0000256" key="2">
    <source>
        <dbReference type="SAM" id="SignalP"/>
    </source>
</evidence>
<keyword evidence="1" id="KW-0812">Transmembrane</keyword>
<feature type="domain" description="Immunoglobulin" evidence="3">
    <location>
        <begin position="125"/>
        <end position="227"/>
    </location>
</feature>
<protein>
    <recommendedName>
        <fullName evidence="3">Immunoglobulin domain-containing protein</fullName>
    </recommendedName>
</protein>
<dbReference type="InterPro" id="IPR013783">
    <property type="entry name" value="Ig-like_fold"/>
</dbReference>
<dbReference type="Proteomes" id="UP001501940">
    <property type="component" value="Chromosome 13"/>
</dbReference>
<feature type="transmembrane region" description="Helical" evidence="1">
    <location>
        <begin position="238"/>
        <end position="259"/>
    </location>
</feature>
<evidence type="ECO:0000259" key="3">
    <source>
        <dbReference type="SMART" id="SM00409"/>
    </source>
</evidence>
<feature type="signal peptide" evidence="2">
    <location>
        <begin position="1"/>
        <end position="19"/>
    </location>
</feature>
<dbReference type="InterPro" id="IPR036179">
    <property type="entry name" value="Ig-like_dom_sf"/>
</dbReference>
<evidence type="ECO:0000313" key="4">
    <source>
        <dbReference type="Ensembl" id="ENSAOCP00000015020.2"/>
    </source>
</evidence>
<feature type="chain" id="PRO_5043994433" description="Immunoglobulin domain-containing protein" evidence="2">
    <location>
        <begin position="20"/>
        <end position="300"/>
    </location>
</feature>
<keyword evidence="2" id="KW-0732">Signal</keyword>
<dbReference type="Gene3D" id="2.60.40.10">
    <property type="entry name" value="Immunoglobulins"/>
    <property type="match status" value="2"/>
</dbReference>
<keyword evidence="1" id="KW-0472">Membrane</keyword>
<dbReference type="Pfam" id="PF07686">
    <property type="entry name" value="V-set"/>
    <property type="match status" value="1"/>
</dbReference>
<dbReference type="GeneTree" id="ENSGT01030000234530"/>
<dbReference type="SMART" id="SM00409">
    <property type="entry name" value="IG"/>
    <property type="match status" value="2"/>
</dbReference>